<dbReference type="Gene3D" id="2.60.440.10">
    <property type="entry name" value="YacF-like domains"/>
    <property type="match status" value="1"/>
</dbReference>
<evidence type="ECO:0000256" key="4">
    <source>
        <dbReference type="ARBA" id="ARBA00023306"/>
    </source>
</evidence>
<dbReference type="EMBL" id="LSYU01000028">
    <property type="protein sequence ID" value="KXX65913.1"/>
    <property type="molecule type" value="Genomic_DNA"/>
</dbReference>
<evidence type="ECO:0000256" key="1">
    <source>
        <dbReference type="ARBA" id="ARBA00022490"/>
    </source>
</evidence>
<dbReference type="Pfam" id="PF07072">
    <property type="entry name" value="ZapD"/>
    <property type="match status" value="1"/>
</dbReference>
<dbReference type="InterPro" id="IPR027462">
    <property type="entry name" value="ZapD_C"/>
</dbReference>
<dbReference type="Proteomes" id="UP000075766">
    <property type="component" value="Unassembled WGS sequence"/>
</dbReference>
<keyword evidence="7" id="KW-1185">Reference proteome</keyword>
<keyword evidence="2 5" id="KW-0132">Cell division</keyword>
<evidence type="ECO:0000256" key="3">
    <source>
        <dbReference type="ARBA" id="ARBA00023210"/>
    </source>
</evidence>
<accession>A0ABR5VNT9</accession>
<comment type="subcellular location">
    <subcellularLocation>
        <location evidence="5">Cytoplasm</location>
    </subcellularLocation>
    <text evidence="5">Localizes to mid-cell in an FtsZ-dependent manner.</text>
</comment>
<evidence type="ECO:0000313" key="6">
    <source>
        <dbReference type="EMBL" id="KXX65913.1"/>
    </source>
</evidence>
<dbReference type="RefSeq" id="WP_062272477.1">
    <property type="nucleotide sequence ID" value="NZ_LSYU01000028.1"/>
</dbReference>
<organism evidence="6 7">
    <name type="scientific">Marichromatium gracile</name>
    <name type="common">Chromatium gracile</name>
    <dbReference type="NCBI Taxonomy" id="1048"/>
    <lineage>
        <taxon>Bacteria</taxon>
        <taxon>Pseudomonadati</taxon>
        <taxon>Pseudomonadota</taxon>
        <taxon>Gammaproteobacteria</taxon>
        <taxon>Chromatiales</taxon>
        <taxon>Chromatiaceae</taxon>
        <taxon>Marichromatium</taxon>
    </lineage>
</organism>
<reference evidence="6 7" key="1">
    <citation type="submission" date="2016-02" db="EMBL/GenBank/DDBJ databases">
        <title>Genome sequence of Marichromatium gracile YL-28, a purple sulfur bacterium.</title>
        <authorList>
            <person name="Zhao C."/>
            <person name="Hong X."/>
            <person name="Chen S."/>
            <person name="Yang S."/>
        </authorList>
    </citation>
    <scope>NUCLEOTIDE SEQUENCE [LARGE SCALE GENOMIC DNA]</scope>
    <source>
        <strain evidence="6 7">YL28</strain>
    </source>
</reference>
<evidence type="ECO:0000256" key="2">
    <source>
        <dbReference type="ARBA" id="ARBA00022618"/>
    </source>
</evidence>
<dbReference type="GO" id="GO:0051301">
    <property type="term" value="P:cell division"/>
    <property type="evidence" value="ECO:0007669"/>
    <property type="project" value="UniProtKB-KW"/>
</dbReference>
<comment type="subunit">
    <text evidence="5">Interacts with FtsZ.</text>
</comment>
<comment type="function">
    <text evidence="5">Cell division factor that enhances FtsZ-ring assembly. Directly interacts with FtsZ and promotes bundling of FtsZ protofilaments, with a reduction in FtsZ GTPase activity.</text>
</comment>
<dbReference type="InterPro" id="IPR036268">
    <property type="entry name" value="ZapD_sf"/>
</dbReference>
<keyword evidence="1 5" id="KW-0963">Cytoplasm</keyword>
<comment type="similarity">
    <text evidence="5">Belongs to the ZapD family.</text>
</comment>
<name>A0ABR5VNT9_MARGR</name>
<keyword evidence="4 5" id="KW-0131">Cell cycle</keyword>
<dbReference type="HAMAP" id="MF_01092">
    <property type="entry name" value="ZapD"/>
    <property type="match status" value="1"/>
</dbReference>
<dbReference type="NCBIfam" id="NF003656">
    <property type="entry name" value="PRK05287.1-4"/>
    <property type="match status" value="1"/>
</dbReference>
<dbReference type="PANTHER" id="PTHR39455:SF1">
    <property type="entry name" value="CELL DIVISION PROTEIN ZAPD"/>
    <property type="match status" value="1"/>
</dbReference>
<protein>
    <recommendedName>
        <fullName evidence="5">Cell division protein ZapD</fullName>
    </recommendedName>
    <alternativeName>
        <fullName evidence="5">Z ring-associated protein D</fullName>
    </alternativeName>
</protein>
<gene>
    <name evidence="5" type="primary">zapD</name>
    <name evidence="6" type="ORF">AY586_08290</name>
</gene>
<evidence type="ECO:0000313" key="7">
    <source>
        <dbReference type="Proteomes" id="UP000075766"/>
    </source>
</evidence>
<dbReference type="Gene3D" id="1.10.3900.10">
    <property type="entry name" value="YacF-like"/>
    <property type="match status" value="1"/>
</dbReference>
<dbReference type="PANTHER" id="PTHR39455">
    <property type="entry name" value="CELL DIVISION PROTEIN ZAPD"/>
    <property type="match status" value="1"/>
</dbReference>
<keyword evidence="3 5" id="KW-0717">Septation</keyword>
<comment type="caution">
    <text evidence="6">The sequence shown here is derived from an EMBL/GenBank/DDBJ whole genome shotgun (WGS) entry which is preliminary data.</text>
</comment>
<sequence length="255" mass="28856">MPTVLTFEHPLNERTRTFLRLEHLFERFDHFAPQPEDWATRAALESLIEIVAITARADVRNELLKELERTLETLRRIASRPGVDPGALERVLSDLERARNAILAIDGPIGQIAREDDFLKGVAQRNSIPGGSCSFDLPQLHHWLLQPPEQRQQRLADWLVDLRPAHQAIALTLSLVRASAPPRQAMAEAGFYQEALESQVPPQLVRIGVDANSGLYPEVSGHKNRFSIRFMTIESEERPAQTSDDIPFRLTCCLF</sequence>
<dbReference type="InterPro" id="IPR009777">
    <property type="entry name" value="ZapD"/>
</dbReference>
<dbReference type="SUPFAM" id="SSF160950">
    <property type="entry name" value="YacF-like"/>
    <property type="match status" value="1"/>
</dbReference>
<evidence type="ECO:0000256" key="5">
    <source>
        <dbReference type="HAMAP-Rule" id="MF_01092"/>
    </source>
</evidence>
<proteinExistence type="inferred from homology"/>